<reference evidence="2" key="1">
    <citation type="submission" date="2020-05" db="EMBL/GenBank/DDBJ databases">
        <authorList>
            <person name="Chiriac C."/>
            <person name="Salcher M."/>
            <person name="Ghai R."/>
            <person name="Kavagutti S V."/>
        </authorList>
    </citation>
    <scope>NUCLEOTIDE SEQUENCE</scope>
</reference>
<keyword evidence="1" id="KW-0472">Membrane</keyword>
<gene>
    <name evidence="2" type="ORF">UFOPK1495_01018</name>
</gene>
<dbReference type="InterPro" id="IPR010539">
    <property type="entry name" value="BaxI_1-like"/>
</dbReference>
<protein>
    <submittedName>
        <fullName evidence="2">Unannotated protein</fullName>
    </submittedName>
</protein>
<dbReference type="Pfam" id="PF12811">
    <property type="entry name" value="BaxI_1"/>
    <property type="match status" value="1"/>
</dbReference>
<evidence type="ECO:0000313" key="2">
    <source>
        <dbReference type="EMBL" id="CAB4553209.1"/>
    </source>
</evidence>
<name>A0A6J6CS20_9ZZZZ</name>
<feature type="transmembrane region" description="Helical" evidence="1">
    <location>
        <begin position="107"/>
        <end position="125"/>
    </location>
</feature>
<dbReference type="PANTHER" id="PTHR41282">
    <property type="entry name" value="CONSERVED TRANSMEMBRANE PROTEIN-RELATED"/>
    <property type="match status" value="1"/>
</dbReference>
<feature type="transmembrane region" description="Helical" evidence="1">
    <location>
        <begin position="72"/>
        <end position="95"/>
    </location>
</feature>
<keyword evidence="1" id="KW-0812">Transmembrane</keyword>
<dbReference type="PANTHER" id="PTHR41282:SF1">
    <property type="entry name" value="CONSERVED TRANSMEMBRANE PROTEIN-RELATED"/>
    <property type="match status" value="1"/>
</dbReference>
<dbReference type="EMBL" id="CAEZSU010000101">
    <property type="protein sequence ID" value="CAB4553209.1"/>
    <property type="molecule type" value="Genomic_DNA"/>
</dbReference>
<feature type="transmembrane region" description="Helical" evidence="1">
    <location>
        <begin position="37"/>
        <end position="60"/>
    </location>
</feature>
<organism evidence="2">
    <name type="scientific">freshwater metagenome</name>
    <dbReference type="NCBI Taxonomy" id="449393"/>
    <lineage>
        <taxon>unclassified sequences</taxon>
        <taxon>metagenomes</taxon>
        <taxon>ecological metagenomes</taxon>
    </lineage>
</organism>
<evidence type="ECO:0000256" key="1">
    <source>
        <dbReference type="SAM" id="Phobius"/>
    </source>
</evidence>
<feature type="transmembrane region" description="Helical" evidence="1">
    <location>
        <begin position="6"/>
        <end position="25"/>
    </location>
</feature>
<sequence>MYDGIVVQAVLATLSVVFVMFVLYVTRIVKVTPKFVLITVAATGGIMVMYLASWIFSIFGADITFWNSPTPLGIGISVVICIVAAMNLAIDFAFIEQSVEAGNTPRRMEWLAALGVTVTIVWLYLEILRLLSLLRR</sequence>
<keyword evidence="1" id="KW-1133">Transmembrane helix</keyword>
<dbReference type="AlphaFoldDB" id="A0A6J6CS20"/>
<proteinExistence type="predicted"/>
<accession>A0A6J6CS20</accession>